<feature type="region of interest" description="Disordered" evidence="1">
    <location>
        <begin position="31"/>
        <end position="80"/>
    </location>
</feature>
<dbReference type="RefSeq" id="WP_037169001.1">
    <property type="nucleotide sequence ID" value="NZ_CAJXID010000014.1"/>
</dbReference>
<feature type="compositionally biased region" description="Basic and acidic residues" evidence="1">
    <location>
        <begin position="39"/>
        <end position="72"/>
    </location>
</feature>
<evidence type="ECO:0000256" key="2">
    <source>
        <dbReference type="SAM" id="SignalP"/>
    </source>
</evidence>
<keyword evidence="2" id="KW-0732">Signal</keyword>
<organism evidence="3 4">
    <name type="scientific">Pseudorhizobium pelagicum</name>
    <dbReference type="NCBI Taxonomy" id="1509405"/>
    <lineage>
        <taxon>Bacteria</taxon>
        <taxon>Pseudomonadati</taxon>
        <taxon>Pseudomonadota</taxon>
        <taxon>Alphaproteobacteria</taxon>
        <taxon>Hyphomicrobiales</taxon>
        <taxon>Rhizobiaceae</taxon>
        <taxon>Rhizobium/Agrobacterium group</taxon>
        <taxon>Pseudorhizobium</taxon>
    </lineage>
</organism>
<protein>
    <submittedName>
        <fullName evidence="3">Uncharacterized protein</fullName>
    </submittedName>
</protein>
<comment type="caution">
    <text evidence="3">The sequence shown here is derived from an EMBL/GenBank/DDBJ whole genome shotgun (WGS) entry which is preliminary data.</text>
</comment>
<feature type="signal peptide" evidence="2">
    <location>
        <begin position="1"/>
        <end position="22"/>
    </location>
</feature>
<feature type="chain" id="PRO_5036956687" evidence="2">
    <location>
        <begin position="23"/>
        <end position="80"/>
    </location>
</feature>
<dbReference type="EMBL" id="JOKJ01000031">
    <property type="protein sequence ID" value="KEQ03634.1"/>
    <property type="molecule type" value="Genomic_DNA"/>
</dbReference>
<gene>
    <name evidence="3" type="ORF">GV68_16355</name>
</gene>
<evidence type="ECO:0000313" key="3">
    <source>
        <dbReference type="EMBL" id="KEQ03634.1"/>
    </source>
</evidence>
<dbReference type="OrthoDB" id="9966769at2"/>
<evidence type="ECO:0000313" key="4">
    <source>
        <dbReference type="Proteomes" id="UP000052167"/>
    </source>
</evidence>
<evidence type="ECO:0000256" key="1">
    <source>
        <dbReference type="SAM" id="MobiDB-lite"/>
    </source>
</evidence>
<name>A0A922T537_9HYPH</name>
<keyword evidence="4" id="KW-1185">Reference proteome</keyword>
<dbReference type="AlphaFoldDB" id="A0A922T537"/>
<accession>A0A922T537</accession>
<proteinExistence type="predicted"/>
<sequence length="80" mass="8528">MKNIIAGMMALGVIAAASSGLAADGEYYTGAKTTTSGIDRTHTGSIGDREGMQIKTSRDNRTPFDTTDRGDYYEGAQRPH</sequence>
<reference evidence="3 4" key="1">
    <citation type="submission" date="2014-06" db="EMBL/GenBank/DDBJ databases">
        <title>Rhizobium pelagicum/R2-400B4.</title>
        <authorList>
            <person name="Kimes N.E."/>
            <person name="Lopez-Perez M."/>
        </authorList>
    </citation>
    <scope>NUCLEOTIDE SEQUENCE [LARGE SCALE GENOMIC DNA]</scope>
    <source>
        <strain evidence="3 4">R2-400B4</strain>
    </source>
</reference>
<dbReference type="Proteomes" id="UP000052167">
    <property type="component" value="Unassembled WGS sequence"/>
</dbReference>